<dbReference type="InterPro" id="IPR036388">
    <property type="entry name" value="WH-like_DNA-bd_sf"/>
</dbReference>
<gene>
    <name evidence="2" type="ORF">METZ01_LOCUS328395</name>
</gene>
<dbReference type="InterPro" id="IPR027395">
    <property type="entry name" value="WH_DNA-bd_dom"/>
</dbReference>
<proteinExistence type="predicted"/>
<dbReference type="InterPro" id="IPR036390">
    <property type="entry name" value="WH_DNA-bd_sf"/>
</dbReference>
<dbReference type="CDD" id="cd00090">
    <property type="entry name" value="HTH_ARSR"/>
    <property type="match status" value="1"/>
</dbReference>
<dbReference type="PANTHER" id="PTHR37318">
    <property type="entry name" value="BSL7504 PROTEIN"/>
    <property type="match status" value="1"/>
</dbReference>
<sequence length="86" mass="9595">MIHAPNRLHICAILSASGEVEFKLLRKHLNVSDSVLSKHLKSLEEAGYVAPAKRTDFGRQRTWLSLTSKGVDAYTAHVKELKRIVG</sequence>
<dbReference type="EMBL" id="UINC01109010">
    <property type="protein sequence ID" value="SVC75541.1"/>
    <property type="molecule type" value="Genomic_DNA"/>
</dbReference>
<dbReference type="Gene3D" id="1.10.10.10">
    <property type="entry name" value="Winged helix-like DNA-binding domain superfamily/Winged helix DNA-binding domain"/>
    <property type="match status" value="1"/>
</dbReference>
<name>A0A382PUA7_9ZZZZ</name>
<accession>A0A382PUA7</accession>
<reference evidence="2" key="1">
    <citation type="submission" date="2018-05" db="EMBL/GenBank/DDBJ databases">
        <authorList>
            <person name="Lanie J.A."/>
            <person name="Ng W.-L."/>
            <person name="Kazmierczak K.M."/>
            <person name="Andrzejewski T.M."/>
            <person name="Davidsen T.M."/>
            <person name="Wayne K.J."/>
            <person name="Tettelin H."/>
            <person name="Glass J.I."/>
            <person name="Rusch D."/>
            <person name="Podicherti R."/>
            <person name="Tsui H.-C.T."/>
            <person name="Winkler M.E."/>
        </authorList>
    </citation>
    <scope>NUCLEOTIDE SEQUENCE</scope>
</reference>
<evidence type="ECO:0000313" key="2">
    <source>
        <dbReference type="EMBL" id="SVC75541.1"/>
    </source>
</evidence>
<dbReference type="Pfam" id="PF13601">
    <property type="entry name" value="HTH_34"/>
    <property type="match status" value="1"/>
</dbReference>
<dbReference type="AlphaFoldDB" id="A0A382PUA7"/>
<organism evidence="2">
    <name type="scientific">marine metagenome</name>
    <dbReference type="NCBI Taxonomy" id="408172"/>
    <lineage>
        <taxon>unclassified sequences</taxon>
        <taxon>metagenomes</taxon>
        <taxon>ecological metagenomes</taxon>
    </lineage>
</organism>
<evidence type="ECO:0000259" key="1">
    <source>
        <dbReference type="Pfam" id="PF13601"/>
    </source>
</evidence>
<dbReference type="InterPro" id="IPR011991">
    <property type="entry name" value="ArsR-like_HTH"/>
</dbReference>
<dbReference type="SUPFAM" id="SSF46785">
    <property type="entry name" value="Winged helix' DNA-binding domain"/>
    <property type="match status" value="1"/>
</dbReference>
<feature type="domain" description="Winged helix DNA-binding" evidence="1">
    <location>
        <begin position="7"/>
        <end position="85"/>
    </location>
</feature>
<dbReference type="PANTHER" id="PTHR37318:SF1">
    <property type="entry name" value="BSL7504 PROTEIN"/>
    <property type="match status" value="1"/>
</dbReference>
<protein>
    <recommendedName>
        <fullName evidence="1">Winged helix DNA-binding domain-containing protein</fullName>
    </recommendedName>
</protein>